<accession>A0A2K5AU31</accession>
<keyword evidence="2" id="KW-1185">Reference proteome</keyword>
<evidence type="ECO:0000313" key="1">
    <source>
        <dbReference type="EMBL" id="SPC48676.2"/>
    </source>
</evidence>
<protein>
    <submittedName>
        <fullName evidence="1">Uncharacterized protein</fullName>
    </submittedName>
</protein>
<gene>
    <name evidence="1" type="ORF">CELE_T03G6.7</name>
    <name evidence="1 3" type="ORF">T03G6.7</name>
</gene>
<sequence>MMYRIMWQL</sequence>
<dbReference type="Proteomes" id="UP000001940">
    <property type="component" value="Chromosome X"/>
</dbReference>
<dbReference type="AGR" id="WB:WBGene00303074"/>
<name>A0A2K5AU31_CAEEL</name>
<dbReference type="WormBase" id="T03G6.7">
    <property type="protein sequence ID" value="CE52516"/>
    <property type="gene ID" value="WBGene00303074"/>
</dbReference>
<evidence type="ECO:0000313" key="3">
    <source>
        <dbReference type="WormBase" id="T03G6.7"/>
    </source>
</evidence>
<evidence type="ECO:0000313" key="2">
    <source>
        <dbReference type="Proteomes" id="UP000001940"/>
    </source>
</evidence>
<dbReference type="OrthoDB" id="6355676at2759"/>
<organism evidence="1 2">
    <name type="scientific">Caenorhabditis elegans</name>
    <dbReference type="NCBI Taxonomy" id="6239"/>
    <lineage>
        <taxon>Eukaryota</taxon>
        <taxon>Metazoa</taxon>
        <taxon>Ecdysozoa</taxon>
        <taxon>Nematoda</taxon>
        <taxon>Chromadorea</taxon>
        <taxon>Rhabditida</taxon>
        <taxon>Rhabditina</taxon>
        <taxon>Rhabditomorpha</taxon>
        <taxon>Rhabditoidea</taxon>
        <taxon>Rhabditidae</taxon>
        <taxon>Peloderinae</taxon>
        <taxon>Caenorhabditis</taxon>
    </lineage>
</organism>
<reference evidence="1 2" key="1">
    <citation type="journal article" date="1998" name="Science">
        <title>Genome sequence of the nematode C. elegans: a platform for investigating biology.</title>
        <authorList>
            <consortium name="The C. elegans sequencing consortium"/>
            <person name="Sulson J.E."/>
            <person name="Waterston R."/>
        </authorList>
    </citation>
    <scope>NUCLEOTIDE SEQUENCE [LARGE SCALE GENOMIC DNA]</scope>
    <source>
        <strain evidence="1 2">Bristol N2</strain>
    </source>
</reference>
<dbReference type="EMBL" id="BX284606">
    <property type="protein sequence ID" value="SPC48676.2"/>
    <property type="molecule type" value="Genomic_DNA"/>
</dbReference>
<proteinExistence type="predicted"/>
<dbReference type="InParanoid" id="A0A2K5AU31"/>